<dbReference type="HOGENOM" id="CLU_010194_13_1_1"/>
<dbReference type="EMBL" id="AMGX01000002">
    <property type="protein sequence ID" value="EXJ75454.1"/>
    <property type="molecule type" value="Genomic_DNA"/>
</dbReference>
<keyword evidence="5" id="KW-1185">Reference proteome</keyword>
<dbReference type="GO" id="GO:0016491">
    <property type="term" value="F:oxidoreductase activity"/>
    <property type="evidence" value="ECO:0007669"/>
    <property type="project" value="UniProtKB-KW"/>
</dbReference>
<dbReference type="Gene3D" id="3.40.50.720">
    <property type="entry name" value="NAD(P)-binding Rossmann-like Domain"/>
    <property type="match status" value="1"/>
</dbReference>
<dbReference type="PRINTS" id="PR00080">
    <property type="entry name" value="SDRFAMILY"/>
</dbReference>
<dbReference type="STRING" id="1182543.W9XYW8"/>
<organism evidence="4 5">
    <name type="scientific">Cladophialophora psammophila CBS 110553</name>
    <dbReference type="NCBI Taxonomy" id="1182543"/>
    <lineage>
        <taxon>Eukaryota</taxon>
        <taxon>Fungi</taxon>
        <taxon>Dikarya</taxon>
        <taxon>Ascomycota</taxon>
        <taxon>Pezizomycotina</taxon>
        <taxon>Eurotiomycetes</taxon>
        <taxon>Chaetothyriomycetidae</taxon>
        <taxon>Chaetothyriales</taxon>
        <taxon>Herpotrichiellaceae</taxon>
        <taxon>Cladophialophora</taxon>
    </lineage>
</organism>
<dbReference type="Proteomes" id="UP000019471">
    <property type="component" value="Unassembled WGS sequence"/>
</dbReference>
<accession>W9XYW8</accession>
<evidence type="ECO:0008006" key="6">
    <source>
        <dbReference type="Google" id="ProtNLM"/>
    </source>
</evidence>
<dbReference type="PANTHER" id="PTHR43180">
    <property type="entry name" value="3-OXOACYL-(ACYL-CARRIER-PROTEIN) REDUCTASE (AFU_ORTHOLOGUE AFUA_6G11210)"/>
    <property type="match status" value="1"/>
</dbReference>
<dbReference type="RefSeq" id="XP_007740956.1">
    <property type="nucleotide sequence ID" value="XM_007742766.1"/>
</dbReference>
<evidence type="ECO:0000256" key="2">
    <source>
        <dbReference type="ARBA" id="ARBA00023002"/>
    </source>
</evidence>
<protein>
    <recommendedName>
        <fullName evidence="6">3-oxoacyl-[acyl-carrier protein] reductase</fullName>
    </recommendedName>
</protein>
<dbReference type="InterPro" id="IPR036291">
    <property type="entry name" value="NAD(P)-bd_dom_sf"/>
</dbReference>
<evidence type="ECO:0000256" key="3">
    <source>
        <dbReference type="RuleBase" id="RU000363"/>
    </source>
</evidence>
<dbReference type="AlphaFoldDB" id="W9XYW8"/>
<proteinExistence type="inferred from homology"/>
<evidence type="ECO:0000313" key="5">
    <source>
        <dbReference type="Proteomes" id="UP000019471"/>
    </source>
</evidence>
<name>W9XYW8_9EURO</name>
<dbReference type="Pfam" id="PF00106">
    <property type="entry name" value="adh_short"/>
    <property type="match status" value="1"/>
</dbReference>
<comment type="similarity">
    <text evidence="1 3">Belongs to the short-chain dehydrogenases/reductases (SDR) family.</text>
</comment>
<gene>
    <name evidence="4" type="ORF">A1O5_02150</name>
</gene>
<comment type="caution">
    <text evidence="4">The sequence shown here is derived from an EMBL/GenBank/DDBJ whole genome shotgun (WGS) entry which is preliminary data.</text>
</comment>
<dbReference type="InterPro" id="IPR002347">
    <property type="entry name" value="SDR_fam"/>
</dbReference>
<dbReference type="GeneID" id="19186883"/>
<evidence type="ECO:0000256" key="1">
    <source>
        <dbReference type="ARBA" id="ARBA00006484"/>
    </source>
</evidence>
<dbReference type="eggNOG" id="KOG1199">
    <property type="taxonomic scope" value="Eukaryota"/>
</dbReference>
<dbReference type="PRINTS" id="PR00081">
    <property type="entry name" value="GDHRDH"/>
</dbReference>
<dbReference type="SUPFAM" id="SSF51735">
    <property type="entry name" value="NAD(P)-binding Rossmann-fold domains"/>
    <property type="match status" value="1"/>
</dbReference>
<evidence type="ECO:0000313" key="4">
    <source>
        <dbReference type="EMBL" id="EXJ75454.1"/>
    </source>
</evidence>
<sequence length="303" mass="32612">MAIHYFKIHESELEGLNDKVALITGGSSGIGLATAKLFLNKGAQAVIVADLQRPPEGLGPRAQYVKADVASWKDLVSLFQVAMDRYGRVDIVFANAGVADVTDYVNLKEHEGQLLEPSRRPIEINLFGCQNTVALAVYHMQRQQPPGGSIVMTASGAGYEGVTSASYTSAKHGIIGFLRAMKMQLYPKIPVRLNVVAPGWTQSAITAGILDTFKSVGVPIQPASAIGLAVAKLATDPKYHGNSLFVANDQCAEFEGPILAETATCVGPSNGDEEQFQKLLMALKAHRLRQKLERRDPTDLANL</sequence>
<reference evidence="4 5" key="1">
    <citation type="submission" date="2013-03" db="EMBL/GenBank/DDBJ databases">
        <title>The Genome Sequence of Cladophialophora psammophila CBS 110553.</title>
        <authorList>
            <consortium name="The Broad Institute Genomics Platform"/>
            <person name="Cuomo C."/>
            <person name="de Hoog S."/>
            <person name="Gorbushina A."/>
            <person name="Walker B."/>
            <person name="Young S.K."/>
            <person name="Zeng Q."/>
            <person name="Gargeya S."/>
            <person name="Fitzgerald M."/>
            <person name="Haas B."/>
            <person name="Abouelleil A."/>
            <person name="Allen A.W."/>
            <person name="Alvarado L."/>
            <person name="Arachchi H.M."/>
            <person name="Berlin A.M."/>
            <person name="Chapman S.B."/>
            <person name="Gainer-Dewar J."/>
            <person name="Goldberg J."/>
            <person name="Griggs A."/>
            <person name="Gujja S."/>
            <person name="Hansen M."/>
            <person name="Howarth C."/>
            <person name="Imamovic A."/>
            <person name="Ireland A."/>
            <person name="Larimer J."/>
            <person name="McCowan C."/>
            <person name="Murphy C."/>
            <person name="Pearson M."/>
            <person name="Poon T.W."/>
            <person name="Priest M."/>
            <person name="Roberts A."/>
            <person name="Saif S."/>
            <person name="Shea T."/>
            <person name="Sisk P."/>
            <person name="Sykes S."/>
            <person name="Wortman J."/>
            <person name="Nusbaum C."/>
            <person name="Birren B."/>
        </authorList>
    </citation>
    <scope>NUCLEOTIDE SEQUENCE [LARGE SCALE GENOMIC DNA]</scope>
    <source>
        <strain evidence="4 5">CBS 110553</strain>
    </source>
</reference>
<dbReference type="OrthoDB" id="37659at2759"/>
<keyword evidence="2" id="KW-0560">Oxidoreductase</keyword>
<dbReference type="PANTHER" id="PTHR43180:SF33">
    <property type="entry name" value="15-HYDROXYPROSTAGLANDIN DEHYDROGENASE [NAD(+)]-LIKE"/>
    <property type="match status" value="1"/>
</dbReference>